<keyword evidence="2 4" id="KW-0645">Protease</keyword>
<dbReference type="PANTHER" id="PTHR43343">
    <property type="entry name" value="PEPTIDASE S12"/>
    <property type="match status" value="1"/>
</dbReference>
<dbReference type="PANTHER" id="PTHR43343:SF3">
    <property type="entry name" value="PROTEASE DO-LIKE 8, CHLOROPLASTIC"/>
    <property type="match status" value="1"/>
</dbReference>
<evidence type="ECO:0000256" key="3">
    <source>
        <dbReference type="ARBA" id="ARBA00022801"/>
    </source>
</evidence>
<dbReference type="GO" id="GO:0004252">
    <property type="term" value="F:serine-type endopeptidase activity"/>
    <property type="evidence" value="ECO:0007669"/>
    <property type="project" value="InterPro"/>
</dbReference>
<evidence type="ECO:0000256" key="2">
    <source>
        <dbReference type="ARBA" id="ARBA00022670"/>
    </source>
</evidence>
<comment type="similarity">
    <text evidence="1">Belongs to the peptidase S1C family.</text>
</comment>
<dbReference type="EMBL" id="DSIY01000276">
    <property type="protein sequence ID" value="HEG92126.1"/>
    <property type="molecule type" value="Genomic_DNA"/>
</dbReference>
<comment type="caution">
    <text evidence="4">The sequence shown here is derived from an EMBL/GenBank/DDBJ whole genome shotgun (WGS) entry which is preliminary data.</text>
</comment>
<dbReference type="AlphaFoldDB" id="A0A831X1Y6"/>
<evidence type="ECO:0000313" key="4">
    <source>
        <dbReference type="EMBL" id="HEG92126.1"/>
    </source>
</evidence>
<dbReference type="Gene3D" id="2.40.10.10">
    <property type="entry name" value="Trypsin-like serine proteases"/>
    <property type="match status" value="2"/>
</dbReference>
<dbReference type="InterPro" id="IPR051201">
    <property type="entry name" value="Chloro_Bact_Ser_Proteases"/>
</dbReference>
<dbReference type="Pfam" id="PF13365">
    <property type="entry name" value="Trypsin_2"/>
    <property type="match status" value="1"/>
</dbReference>
<keyword evidence="3" id="KW-0378">Hydrolase</keyword>
<reference evidence="4" key="1">
    <citation type="journal article" date="2020" name="mSystems">
        <title>Genome- and Community-Level Interaction Insights into Carbon Utilization and Element Cycling Functions of Hydrothermarchaeota in Hydrothermal Sediment.</title>
        <authorList>
            <person name="Zhou Z."/>
            <person name="Liu Y."/>
            <person name="Xu W."/>
            <person name="Pan J."/>
            <person name="Luo Z.H."/>
            <person name="Li M."/>
        </authorList>
    </citation>
    <scope>NUCLEOTIDE SEQUENCE [LARGE SCALE GENOMIC DNA]</scope>
    <source>
        <strain evidence="4">SpSt-210</strain>
    </source>
</reference>
<dbReference type="InterPro" id="IPR043504">
    <property type="entry name" value="Peptidase_S1_PA_chymotrypsin"/>
</dbReference>
<dbReference type="InterPro" id="IPR001940">
    <property type="entry name" value="Peptidase_S1C"/>
</dbReference>
<sequence length="275" mass="28092">MRWGTILLALGTVLAASLAVALGVVLALRLQEPSDRPVLDPRVQLTVTPIPTLPPLDVTPVLSGTPTPAAASTPVATPLPVAAGQGDNPAHAAIGSVVLVRTPTGQGTGFAWASRGEVLVLVTAAHVVEDNQRVLIIAPDGVAHPAEVLLRDPVVDIALLEVTDGLSLKPLARGDSRQLVPGDPLYVVGFALGTELLGDPTVTRGVLSGRRVVGGVEYLQTDAAMNPGNSGGPVLDGEGRVVGVAIAAIRNVEGMPMEGLNFAVTVEELMSVAES</sequence>
<protein>
    <submittedName>
        <fullName evidence="4">Serine protease</fullName>
    </submittedName>
</protein>
<organism evidence="4">
    <name type="scientific">Thermorudis peleae</name>
    <dbReference type="NCBI Taxonomy" id="1382356"/>
    <lineage>
        <taxon>Bacteria</taxon>
        <taxon>Pseudomonadati</taxon>
        <taxon>Thermomicrobiota</taxon>
        <taxon>Thermomicrobia</taxon>
        <taxon>Thermomicrobia incertae sedis</taxon>
        <taxon>Thermorudis</taxon>
    </lineage>
</organism>
<dbReference type="InterPro" id="IPR009003">
    <property type="entry name" value="Peptidase_S1_PA"/>
</dbReference>
<dbReference type="SUPFAM" id="SSF50494">
    <property type="entry name" value="Trypsin-like serine proteases"/>
    <property type="match status" value="1"/>
</dbReference>
<proteinExistence type="inferred from homology"/>
<name>A0A831X1Y6_9BACT</name>
<evidence type="ECO:0000256" key="1">
    <source>
        <dbReference type="ARBA" id="ARBA00010541"/>
    </source>
</evidence>
<accession>A0A831X1Y6</accession>
<dbReference type="PRINTS" id="PR00834">
    <property type="entry name" value="PROTEASES2C"/>
</dbReference>
<dbReference type="GO" id="GO:0006508">
    <property type="term" value="P:proteolysis"/>
    <property type="evidence" value="ECO:0007669"/>
    <property type="project" value="UniProtKB-KW"/>
</dbReference>
<gene>
    <name evidence="4" type="ORF">ENP34_11920</name>
</gene>